<evidence type="ECO:0000256" key="1">
    <source>
        <dbReference type="ARBA" id="ARBA00004721"/>
    </source>
</evidence>
<dbReference type="PROSITE" id="PS00375">
    <property type="entry name" value="UDPGT"/>
    <property type="match status" value="1"/>
</dbReference>
<dbReference type="SUPFAM" id="SSF53756">
    <property type="entry name" value="UDP-Glycosyltransferase/glycogen phosphorylase"/>
    <property type="match status" value="1"/>
</dbReference>
<keyword evidence="3 4" id="KW-0808">Transferase</keyword>
<keyword evidence="5" id="KW-0175">Coiled coil</keyword>
<feature type="coiled-coil region" evidence="5">
    <location>
        <begin position="127"/>
        <end position="154"/>
    </location>
</feature>
<dbReference type="InterPro" id="IPR035595">
    <property type="entry name" value="UDP_glycos_trans_CS"/>
</dbReference>
<dbReference type="PANTHER" id="PTHR48048:SF81">
    <property type="entry name" value="GLYCOSYLTRANSFERASE"/>
    <property type="match status" value="1"/>
</dbReference>
<accession>A0A6J1C751</accession>
<dbReference type="AlphaFoldDB" id="A0A6J1C751"/>
<evidence type="ECO:0000256" key="3">
    <source>
        <dbReference type="ARBA" id="ARBA00022679"/>
    </source>
</evidence>
<dbReference type="Pfam" id="PF00201">
    <property type="entry name" value="UDPGT"/>
    <property type="match status" value="1"/>
</dbReference>
<protein>
    <submittedName>
        <fullName evidence="7">UDP-glycosyltransferase 43-like</fullName>
    </submittedName>
</protein>
<dbReference type="PANTHER" id="PTHR48048">
    <property type="entry name" value="GLYCOSYLTRANSFERASE"/>
    <property type="match status" value="1"/>
</dbReference>
<proteinExistence type="inferred from homology"/>
<dbReference type="RefSeq" id="XP_022137616.1">
    <property type="nucleotide sequence ID" value="XM_022281924.1"/>
</dbReference>
<name>A0A6J1C751_MOMCH</name>
<dbReference type="GeneID" id="111009015"/>
<organism evidence="6 7">
    <name type="scientific">Momordica charantia</name>
    <name type="common">Bitter gourd</name>
    <name type="synonym">Balsam pear</name>
    <dbReference type="NCBI Taxonomy" id="3673"/>
    <lineage>
        <taxon>Eukaryota</taxon>
        <taxon>Viridiplantae</taxon>
        <taxon>Streptophyta</taxon>
        <taxon>Embryophyta</taxon>
        <taxon>Tracheophyta</taxon>
        <taxon>Spermatophyta</taxon>
        <taxon>Magnoliopsida</taxon>
        <taxon>eudicotyledons</taxon>
        <taxon>Gunneridae</taxon>
        <taxon>Pentapetalae</taxon>
        <taxon>rosids</taxon>
        <taxon>fabids</taxon>
        <taxon>Cucurbitales</taxon>
        <taxon>Cucurbitaceae</taxon>
        <taxon>Momordiceae</taxon>
        <taxon>Momordica</taxon>
    </lineage>
</organism>
<dbReference type="Gene3D" id="3.40.50.2000">
    <property type="entry name" value="Glycogen Phosphorylase B"/>
    <property type="match status" value="1"/>
</dbReference>
<evidence type="ECO:0000256" key="5">
    <source>
        <dbReference type="SAM" id="Coils"/>
    </source>
</evidence>
<evidence type="ECO:0000256" key="4">
    <source>
        <dbReference type="RuleBase" id="RU003718"/>
    </source>
</evidence>
<reference evidence="7" key="1">
    <citation type="submission" date="2025-08" db="UniProtKB">
        <authorList>
            <consortium name="RefSeq"/>
        </authorList>
    </citation>
    <scope>IDENTIFICATION</scope>
</reference>
<comment type="similarity">
    <text evidence="2 4">Belongs to the UDP-glycosyltransferase family.</text>
</comment>
<comment type="pathway">
    <text evidence="1">Secondary metabolite biosynthesis; terpenoid biosynthesis.</text>
</comment>
<keyword evidence="4" id="KW-0328">Glycosyltransferase</keyword>
<dbReference type="InterPro" id="IPR050481">
    <property type="entry name" value="UDP-glycosyltransf_plant"/>
</dbReference>
<keyword evidence="6" id="KW-1185">Reference proteome</keyword>
<sequence length="181" mass="20421">IAFGLERAGFRFVWAVREPPKAQLDLPDDYSDPNDVLPEGFSRRTAGLGLVCGWVPQVSILAHRAIGGFVSHCGWNSILESLWCGVPIATWPVYAEQQMNAFEVVKELELAVELRLDYREGSNVVTAEELERALRRLMDNNDEVRSKVKQMEVKCRIVLMENGSSYEALNLLIHKLTAHIL</sequence>
<dbReference type="FunFam" id="3.40.50.2000:FF:000056">
    <property type="entry name" value="Glycosyltransferase"/>
    <property type="match status" value="1"/>
</dbReference>
<evidence type="ECO:0000313" key="6">
    <source>
        <dbReference type="Proteomes" id="UP000504603"/>
    </source>
</evidence>
<dbReference type="KEGG" id="mcha:111009015"/>
<dbReference type="InterPro" id="IPR002213">
    <property type="entry name" value="UDP_glucos_trans"/>
</dbReference>
<evidence type="ECO:0000256" key="2">
    <source>
        <dbReference type="ARBA" id="ARBA00009995"/>
    </source>
</evidence>
<dbReference type="OrthoDB" id="5835829at2759"/>
<evidence type="ECO:0000313" key="7">
    <source>
        <dbReference type="RefSeq" id="XP_022137616.1"/>
    </source>
</evidence>
<dbReference type="Proteomes" id="UP000504603">
    <property type="component" value="Unplaced"/>
</dbReference>
<gene>
    <name evidence="7" type="primary">LOC111009015</name>
</gene>
<feature type="non-terminal residue" evidence="7">
    <location>
        <position position="1"/>
    </location>
</feature>
<dbReference type="CDD" id="cd03784">
    <property type="entry name" value="GT1_Gtf-like"/>
    <property type="match status" value="1"/>
</dbReference>
<dbReference type="GO" id="GO:0035251">
    <property type="term" value="F:UDP-glucosyltransferase activity"/>
    <property type="evidence" value="ECO:0007669"/>
    <property type="project" value="InterPro"/>
</dbReference>